<accession>X6M5K6</accession>
<dbReference type="GO" id="GO:0003723">
    <property type="term" value="F:RNA binding"/>
    <property type="evidence" value="ECO:0007669"/>
    <property type="project" value="UniProtKB-UniRule"/>
</dbReference>
<keyword evidence="2" id="KW-0694">RNA-binding</keyword>
<dbReference type="InterPro" id="IPR004088">
    <property type="entry name" value="KH_dom_type_1"/>
</dbReference>
<proteinExistence type="predicted"/>
<dbReference type="AlphaFoldDB" id="X6M5K6"/>
<keyword evidence="4" id="KW-0472">Membrane</keyword>
<dbReference type="SMART" id="SM00322">
    <property type="entry name" value="KH"/>
    <property type="match status" value="1"/>
</dbReference>
<evidence type="ECO:0000313" key="6">
    <source>
        <dbReference type="EMBL" id="ETO09209.1"/>
    </source>
</evidence>
<dbReference type="InterPro" id="IPR004087">
    <property type="entry name" value="KH_dom"/>
</dbReference>
<feature type="region of interest" description="Disordered" evidence="3">
    <location>
        <begin position="84"/>
        <end position="132"/>
    </location>
</feature>
<sequence length="281" mass="31566">MKMITIQGSIAQMTAARDEIVRCVQEMSRYRQKEVERQHDKKRSYNGPSFVPASSSSSSSSSSYSTSSSSFGHINDMDNVNSFPYFHSSAQSPSSLSMYERQQQQQQQKFEPPPIPNPTRFNSGGLPGGQMGLMQGPVQPSLPQYEEALQPPIRSGTTESGYIEVEIPSDIVGLVIGKSASNVKAMKDRTRCDIRVQKDEDAAPDSKVRLVALRGSIDSVKAARNELAKVIHVSAILTLNFFFFCKTHYTHTNIKYIHIFYICIHVYVYTFIVYQLYAKPR</sequence>
<dbReference type="Proteomes" id="UP000023152">
    <property type="component" value="Unassembled WGS sequence"/>
</dbReference>
<feature type="compositionally biased region" description="Low complexity" evidence="3">
    <location>
        <begin position="54"/>
        <end position="70"/>
    </location>
</feature>
<dbReference type="OrthoDB" id="5204190at2759"/>
<feature type="compositionally biased region" description="Polar residues" evidence="3">
    <location>
        <begin position="84"/>
        <end position="101"/>
    </location>
</feature>
<keyword evidence="4" id="KW-0812">Transmembrane</keyword>
<feature type="transmembrane region" description="Helical" evidence="4">
    <location>
        <begin position="256"/>
        <end position="277"/>
    </location>
</feature>
<keyword evidence="4" id="KW-1133">Transmembrane helix</keyword>
<gene>
    <name evidence="6" type="ORF">RFI_28178</name>
</gene>
<reference evidence="6 7" key="1">
    <citation type="journal article" date="2013" name="Curr. Biol.">
        <title>The Genome of the Foraminiferan Reticulomyxa filosa.</title>
        <authorList>
            <person name="Glockner G."/>
            <person name="Hulsmann N."/>
            <person name="Schleicher M."/>
            <person name="Noegel A.A."/>
            <person name="Eichinger L."/>
            <person name="Gallinger C."/>
            <person name="Pawlowski J."/>
            <person name="Sierra R."/>
            <person name="Euteneuer U."/>
            <person name="Pillet L."/>
            <person name="Moustafa A."/>
            <person name="Platzer M."/>
            <person name="Groth M."/>
            <person name="Szafranski K."/>
            <person name="Schliwa M."/>
        </authorList>
    </citation>
    <scope>NUCLEOTIDE SEQUENCE [LARGE SCALE GENOMIC DNA]</scope>
</reference>
<feature type="domain" description="K Homology" evidence="5">
    <location>
        <begin position="159"/>
        <end position="232"/>
    </location>
</feature>
<dbReference type="SUPFAM" id="SSF54791">
    <property type="entry name" value="Eukaryotic type KH-domain (KH-domain type I)"/>
    <property type="match status" value="1"/>
</dbReference>
<comment type="caution">
    <text evidence="6">The sequence shown here is derived from an EMBL/GenBank/DDBJ whole genome shotgun (WGS) entry which is preliminary data.</text>
</comment>
<dbReference type="Pfam" id="PF00013">
    <property type="entry name" value="KH_1"/>
    <property type="match status" value="1"/>
</dbReference>
<dbReference type="Gene3D" id="3.30.1370.10">
    <property type="entry name" value="K Homology domain, type 1"/>
    <property type="match status" value="1"/>
</dbReference>
<dbReference type="InterPro" id="IPR036612">
    <property type="entry name" value="KH_dom_type_1_sf"/>
</dbReference>
<name>X6M5K6_RETFI</name>
<evidence type="ECO:0000313" key="7">
    <source>
        <dbReference type="Proteomes" id="UP000023152"/>
    </source>
</evidence>
<evidence type="ECO:0000256" key="3">
    <source>
        <dbReference type="SAM" id="MobiDB-lite"/>
    </source>
</evidence>
<evidence type="ECO:0000256" key="4">
    <source>
        <dbReference type="SAM" id="Phobius"/>
    </source>
</evidence>
<keyword evidence="7" id="KW-1185">Reference proteome</keyword>
<dbReference type="EMBL" id="ASPP01024243">
    <property type="protein sequence ID" value="ETO09209.1"/>
    <property type="molecule type" value="Genomic_DNA"/>
</dbReference>
<evidence type="ECO:0000256" key="2">
    <source>
        <dbReference type="PROSITE-ProRule" id="PRU00117"/>
    </source>
</evidence>
<keyword evidence="1" id="KW-0677">Repeat</keyword>
<organism evidence="6 7">
    <name type="scientific">Reticulomyxa filosa</name>
    <dbReference type="NCBI Taxonomy" id="46433"/>
    <lineage>
        <taxon>Eukaryota</taxon>
        <taxon>Sar</taxon>
        <taxon>Rhizaria</taxon>
        <taxon>Retaria</taxon>
        <taxon>Foraminifera</taxon>
        <taxon>Monothalamids</taxon>
        <taxon>Reticulomyxidae</taxon>
        <taxon>Reticulomyxa</taxon>
    </lineage>
</organism>
<evidence type="ECO:0000259" key="5">
    <source>
        <dbReference type="SMART" id="SM00322"/>
    </source>
</evidence>
<dbReference type="PROSITE" id="PS50084">
    <property type="entry name" value="KH_TYPE_1"/>
    <property type="match status" value="1"/>
</dbReference>
<dbReference type="PANTHER" id="PTHR10288">
    <property type="entry name" value="KH DOMAIN CONTAINING RNA BINDING PROTEIN"/>
    <property type="match status" value="1"/>
</dbReference>
<protein>
    <recommendedName>
        <fullName evidence="5">K Homology domain-containing protein</fullName>
    </recommendedName>
</protein>
<dbReference type="CDD" id="cd00105">
    <property type="entry name" value="KH-I"/>
    <property type="match status" value="1"/>
</dbReference>
<feature type="region of interest" description="Disordered" evidence="3">
    <location>
        <begin position="31"/>
        <end position="70"/>
    </location>
</feature>
<evidence type="ECO:0000256" key="1">
    <source>
        <dbReference type="ARBA" id="ARBA00022737"/>
    </source>
</evidence>